<dbReference type="RefSeq" id="WP_107890515.1">
    <property type="nucleotide sequence ID" value="NZ_NHSI01000066.1"/>
</dbReference>
<dbReference type="InterPro" id="IPR013155">
    <property type="entry name" value="M/V/L/I-tRNA-synth_anticd-bd"/>
</dbReference>
<dbReference type="PRINTS" id="PR00986">
    <property type="entry name" value="TRNASYNTHVAL"/>
</dbReference>
<comment type="catalytic activity">
    <reaction evidence="10 12">
        <text>tRNA(Val) + L-valine + ATP = L-valyl-tRNA(Val) + AMP + diphosphate</text>
        <dbReference type="Rhea" id="RHEA:10704"/>
        <dbReference type="Rhea" id="RHEA-COMP:9672"/>
        <dbReference type="Rhea" id="RHEA-COMP:9708"/>
        <dbReference type="ChEBI" id="CHEBI:30616"/>
        <dbReference type="ChEBI" id="CHEBI:33019"/>
        <dbReference type="ChEBI" id="CHEBI:57762"/>
        <dbReference type="ChEBI" id="CHEBI:78442"/>
        <dbReference type="ChEBI" id="CHEBI:78537"/>
        <dbReference type="ChEBI" id="CHEBI:456215"/>
        <dbReference type="EC" id="6.1.1.9"/>
    </reaction>
</comment>
<dbReference type="Pfam" id="PF10458">
    <property type="entry name" value="Val_tRNA-synt_C"/>
    <property type="match status" value="1"/>
</dbReference>
<dbReference type="Proteomes" id="UP000243859">
    <property type="component" value="Unassembled WGS sequence"/>
</dbReference>
<dbReference type="EMBL" id="QAAA01000001">
    <property type="protein sequence ID" value="PTN03912.1"/>
    <property type="molecule type" value="Genomic_DNA"/>
</dbReference>
<dbReference type="InterPro" id="IPR001412">
    <property type="entry name" value="aa-tRNA-synth_I_CS"/>
</dbReference>
<organism evidence="16 17">
    <name type="scientific">Rhodovulum imhoffii</name>
    <dbReference type="NCBI Taxonomy" id="365340"/>
    <lineage>
        <taxon>Bacteria</taxon>
        <taxon>Pseudomonadati</taxon>
        <taxon>Pseudomonadota</taxon>
        <taxon>Alphaproteobacteria</taxon>
        <taxon>Rhodobacterales</taxon>
        <taxon>Paracoccaceae</taxon>
        <taxon>Rhodovulum</taxon>
    </lineage>
</organism>
<dbReference type="OrthoDB" id="9810365at2"/>
<evidence type="ECO:0000256" key="12">
    <source>
        <dbReference type="HAMAP-Rule" id="MF_02004"/>
    </source>
</evidence>
<dbReference type="FunFam" id="1.10.287.380:FF:000001">
    <property type="entry name" value="Valine--tRNA ligase"/>
    <property type="match status" value="1"/>
</dbReference>
<comment type="function">
    <text evidence="12">Catalyzes the attachment of valine to tRNA(Val). As ValRS can inadvertently accommodate and process structurally similar amino acids such as threonine, to avoid such errors, it has a 'posttransfer' editing activity that hydrolyzes mischarged Thr-tRNA(Val) in a tRNA-dependent manner.</text>
</comment>
<name>A0A2T5BWA3_9RHOB</name>
<feature type="short sequence motif" description="'KMSKS' region" evidence="12">
    <location>
        <begin position="694"/>
        <end position="698"/>
    </location>
</feature>
<dbReference type="Gene3D" id="1.10.730.10">
    <property type="entry name" value="Isoleucyl-tRNA Synthetase, Domain 1"/>
    <property type="match status" value="1"/>
</dbReference>
<keyword evidence="7 12" id="KW-0648">Protein biosynthesis</keyword>
<feature type="binding site" evidence="12">
    <location>
        <position position="697"/>
    </location>
    <ligand>
        <name>ATP</name>
        <dbReference type="ChEBI" id="CHEBI:30616"/>
    </ligand>
</feature>
<keyword evidence="17" id="KW-1185">Reference proteome</keyword>
<dbReference type="InterPro" id="IPR010978">
    <property type="entry name" value="tRNA-bd_arm"/>
</dbReference>
<dbReference type="SUPFAM" id="SSF52374">
    <property type="entry name" value="Nucleotidylyl transferase"/>
    <property type="match status" value="1"/>
</dbReference>
<dbReference type="Gene3D" id="1.10.287.380">
    <property type="entry name" value="Valyl-tRNA synthetase, C-terminal domain"/>
    <property type="match status" value="1"/>
</dbReference>
<dbReference type="Gene3D" id="3.90.740.10">
    <property type="entry name" value="Valyl/Leucyl/Isoleucyl-tRNA synthetase, editing domain"/>
    <property type="match status" value="1"/>
</dbReference>
<evidence type="ECO:0000259" key="14">
    <source>
        <dbReference type="Pfam" id="PF08264"/>
    </source>
</evidence>
<dbReference type="InterPro" id="IPR002303">
    <property type="entry name" value="Valyl-tRNA_ligase"/>
</dbReference>
<dbReference type="InterPro" id="IPR009008">
    <property type="entry name" value="Val/Leu/Ile-tRNA-synth_edit"/>
</dbReference>
<sequence>MPMEKTFDAAAAEARLYDAWEKAGCFTAGANASRAETFCIMIPPPNVTGALHVGHAFNNTLQDILVRWHRMRGFDTLWQPGQDHAGIATQLQVEKMLAAQGLPGRRDMGRADFLEKVWEWKGRYGGTIVNQLRRLGCSCDWSRNAFTMAGAPGDPRTGHENSPDFHDAVLKVFVNMYEKGLIYRGKRLVNWDPRFETAISDLEVENIEVAGHMWHFRYPLAGGQSYTYVEKDEDGNVLFEEERDYISIATTRPETMLGDGAVAVHPSDARYAPIVGKLCEIPVGPKEHRRLIPIITDPYPDPAFGSGAVKITGAHDFNDYQVARRGGIPMYRLMDTRGRMRDDGLPYAEAAARAMEISRGGTFTEGEIDALNLVPDHLRGLDRFDAREKVVEEITAEGLTMTTRADDPRLGKAALPDDSEGAEKAVPLVEAKPIMQPFGDRSGVVIEPMLTDQWFVDAQKVVGPALDAVKSGKVTIIPESGEKTYYHWLENIEPWCISRQLWWGHQIPVWYGLDLSAPGFRDDEGDGSIDLVEMLRLLIGEGMVQTGEVMHCAHDFEAVMPAFREELADTPTPISASRIVEVHDRAEAIHTLAAALADYTASQDPTHLVYPVWRDPDVLDTWFSSGLWPIGTLGWPEQTGELKKYFPTNVLITGFDILFFWVARMMMMQLAVVKEVPFHTVYLHQLVRDEKGKKMSKTTGNVIDPLEIIDEYGADALRFTVASMAAIGGVLKLSVDKIKGNRNFSTKLWNAARFAEMNGVFEGHAPDGSVPQAQATVNRWIIGETARLRETVDEALATYRFNDAAQALYAFVWGKVCDWYVEFSKPLLASDDTSIAKETRATMAWVLDQCLILLHPIMPFITEELWGTLGQRQKMLVHTDWPTYGTALIDAGADREMNWVITLIEEIRSARAQMGVPAGLHIPVLFTDLDESGRDAWARSETLIKRLARIDSLAESATLPKGAITIAVEGGTFGLPLAEIVDVAAEKARLEKTLARLEKELGGLHGRLNNARFLESAPEDIVEETRDLAAVKAEEAGKLRAALARLAEVA</sequence>
<feature type="short sequence motif" description="'HIGH' region" evidence="12">
    <location>
        <begin position="45"/>
        <end position="55"/>
    </location>
</feature>
<dbReference type="FunFam" id="3.40.50.620:FF:000032">
    <property type="entry name" value="Valine--tRNA ligase"/>
    <property type="match status" value="1"/>
</dbReference>
<evidence type="ECO:0000256" key="2">
    <source>
        <dbReference type="ARBA" id="ARBA00011245"/>
    </source>
</evidence>
<evidence type="ECO:0000256" key="7">
    <source>
        <dbReference type="ARBA" id="ARBA00022917"/>
    </source>
</evidence>
<dbReference type="Pfam" id="PF08264">
    <property type="entry name" value="Anticodon_1"/>
    <property type="match status" value="1"/>
</dbReference>
<comment type="subunit">
    <text evidence="2 12">Monomer.</text>
</comment>
<dbReference type="GO" id="GO:0005524">
    <property type="term" value="F:ATP binding"/>
    <property type="evidence" value="ECO:0007669"/>
    <property type="project" value="UniProtKB-UniRule"/>
</dbReference>
<evidence type="ECO:0000256" key="11">
    <source>
        <dbReference type="ARBA" id="ARBA00060830"/>
    </source>
</evidence>
<evidence type="ECO:0000256" key="3">
    <source>
        <dbReference type="ARBA" id="ARBA00022490"/>
    </source>
</evidence>
<comment type="subcellular location">
    <subcellularLocation>
        <location evidence="1 12">Cytoplasm</location>
    </subcellularLocation>
</comment>
<dbReference type="InterPro" id="IPR019499">
    <property type="entry name" value="Val-tRNA_synth_tRNA-bd"/>
</dbReference>
<keyword evidence="9 12" id="KW-0030">Aminoacyl-tRNA synthetase</keyword>
<dbReference type="SUPFAM" id="SSF50677">
    <property type="entry name" value="ValRS/IleRS/LeuRS editing domain"/>
    <property type="match status" value="1"/>
</dbReference>
<keyword evidence="3 12" id="KW-0963">Cytoplasm</keyword>
<comment type="caution">
    <text evidence="16">The sequence shown here is derived from an EMBL/GenBank/DDBJ whole genome shotgun (WGS) entry which is preliminary data.</text>
</comment>
<comment type="domain">
    <text evidence="12">The C-terminal coiled-coil domain is crucial for aminoacylation activity.</text>
</comment>
<evidence type="ECO:0000256" key="4">
    <source>
        <dbReference type="ARBA" id="ARBA00022598"/>
    </source>
</evidence>
<gene>
    <name evidence="12" type="primary">valS</name>
    <name evidence="16" type="ORF">C8N32_101106</name>
</gene>
<feature type="domain" description="Aminoacyl-tRNA synthetase class Ia" evidence="13">
    <location>
        <begin position="16"/>
        <end position="512"/>
    </location>
</feature>
<evidence type="ECO:0000256" key="1">
    <source>
        <dbReference type="ARBA" id="ARBA00004496"/>
    </source>
</evidence>
<keyword evidence="5 12" id="KW-0547">Nucleotide-binding</keyword>
<feature type="coiled-coil region" evidence="12">
    <location>
        <begin position="980"/>
        <end position="1007"/>
    </location>
</feature>
<evidence type="ECO:0000256" key="8">
    <source>
        <dbReference type="ARBA" id="ARBA00023054"/>
    </source>
</evidence>
<dbReference type="PANTHER" id="PTHR11946">
    <property type="entry name" value="VALYL-TRNA SYNTHETASES"/>
    <property type="match status" value="1"/>
</dbReference>
<evidence type="ECO:0000313" key="16">
    <source>
        <dbReference type="EMBL" id="PTN03912.1"/>
    </source>
</evidence>
<dbReference type="Pfam" id="PF00133">
    <property type="entry name" value="tRNA-synt_1"/>
    <property type="match status" value="2"/>
</dbReference>
<evidence type="ECO:0000313" key="17">
    <source>
        <dbReference type="Proteomes" id="UP000243859"/>
    </source>
</evidence>
<comment type="domain">
    <text evidence="12">ValRS has two distinct active sites: one for aminoacylation and one for editing. The misactivated threonine is translocated from the active site to the editing site.</text>
</comment>
<reference evidence="16 17" key="1">
    <citation type="submission" date="2018-04" db="EMBL/GenBank/DDBJ databases">
        <title>Genomic Encyclopedia of Archaeal and Bacterial Type Strains, Phase II (KMG-II): from individual species to whole genera.</title>
        <authorList>
            <person name="Goeker M."/>
        </authorList>
    </citation>
    <scope>NUCLEOTIDE SEQUENCE [LARGE SCALE GENOMIC DNA]</scope>
    <source>
        <strain evidence="16 17">DSM 18064</strain>
    </source>
</reference>
<feature type="domain" description="Methionyl/Valyl/Leucyl/Isoleucyl-tRNA synthetase anticodon-binding" evidence="14">
    <location>
        <begin position="778"/>
        <end position="923"/>
    </location>
</feature>
<dbReference type="InterPro" id="IPR009080">
    <property type="entry name" value="tRNAsynth_Ia_anticodon-bd"/>
</dbReference>
<dbReference type="GO" id="GO:0004832">
    <property type="term" value="F:valine-tRNA ligase activity"/>
    <property type="evidence" value="ECO:0007669"/>
    <property type="project" value="UniProtKB-UniRule"/>
</dbReference>
<dbReference type="PANTHER" id="PTHR11946:SF93">
    <property type="entry name" value="VALINE--TRNA LIGASE, CHLOROPLASTIC_MITOCHONDRIAL 2"/>
    <property type="match status" value="1"/>
</dbReference>
<dbReference type="SUPFAM" id="SSF47323">
    <property type="entry name" value="Anticodon-binding domain of a subclass of class I aminoacyl-tRNA synthetases"/>
    <property type="match status" value="1"/>
</dbReference>
<feature type="domain" description="Aminoacyl-tRNA synthetase class Ia" evidence="13">
    <location>
        <begin position="613"/>
        <end position="727"/>
    </location>
</feature>
<evidence type="ECO:0000256" key="6">
    <source>
        <dbReference type="ARBA" id="ARBA00022840"/>
    </source>
</evidence>
<feature type="domain" description="Valyl-tRNA synthetase tRNA-binding arm" evidence="15">
    <location>
        <begin position="982"/>
        <end position="1047"/>
    </location>
</feature>
<evidence type="ECO:0000259" key="15">
    <source>
        <dbReference type="Pfam" id="PF10458"/>
    </source>
</evidence>
<dbReference type="GO" id="GO:0005829">
    <property type="term" value="C:cytosol"/>
    <property type="evidence" value="ECO:0007669"/>
    <property type="project" value="TreeGrafter"/>
</dbReference>
<dbReference type="PROSITE" id="PS00178">
    <property type="entry name" value="AA_TRNA_LIGASE_I"/>
    <property type="match status" value="1"/>
</dbReference>
<dbReference type="SUPFAM" id="SSF46589">
    <property type="entry name" value="tRNA-binding arm"/>
    <property type="match status" value="1"/>
</dbReference>
<dbReference type="HAMAP" id="MF_02004">
    <property type="entry name" value="Val_tRNA_synth_type1"/>
    <property type="match status" value="1"/>
</dbReference>
<dbReference type="NCBIfam" id="NF004349">
    <property type="entry name" value="PRK05729.1"/>
    <property type="match status" value="1"/>
</dbReference>
<dbReference type="InterPro" id="IPR033705">
    <property type="entry name" value="Anticodon_Ia_Val"/>
</dbReference>
<dbReference type="InterPro" id="IPR037118">
    <property type="entry name" value="Val-tRNA_synth_C_sf"/>
</dbReference>
<dbReference type="InterPro" id="IPR014729">
    <property type="entry name" value="Rossmann-like_a/b/a_fold"/>
</dbReference>
<accession>A0A2T5BWA3</accession>
<keyword evidence="6 12" id="KW-0067">ATP-binding</keyword>
<dbReference type="GO" id="GO:0002161">
    <property type="term" value="F:aminoacyl-tRNA deacylase activity"/>
    <property type="evidence" value="ECO:0007669"/>
    <property type="project" value="InterPro"/>
</dbReference>
<evidence type="ECO:0000256" key="9">
    <source>
        <dbReference type="ARBA" id="ARBA00023146"/>
    </source>
</evidence>
<dbReference type="AlphaFoldDB" id="A0A2T5BWA3"/>
<protein>
    <recommendedName>
        <fullName evidence="12">Valine--tRNA ligase</fullName>
        <ecNumber evidence="12">6.1.1.9</ecNumber>
    </recommendedName>
    <alternativeName>
        <fullName evidence="12">Valyl-tRNA synthetase</fullName>
        <shortName evidence="12">ValRS</shortName>
    </alternativeName>
</protein>
<dbReference type="InterPro" id="IPR002300">
    <property type="entry name" value="aa-tRNA-synth_Ia"/>
</dbReference>
<evidence type="ECO:0000256" key="10">
    <source>
        <dbReference type="ARBA" id="ARBA00047552"/>
    </source>
</evidence>
<dbReference type="GO" id="GO:0006438">
    <property type="term" value="P:valyl-tRNA aminoacylation"/>
    <property type="evidence" value="ECO:0007669"/>
    <property type="project" value="UniProtKB-UniRule"/>
</dbReference>
<evidence type="ECO:0000256" key="5">
    <source>
        <dbReference type="ARBA" id="ARBA00022741"/>
    </source>
</evidence>
<dbReference type="Gene3D" id="3.40.50.620">
    <property type="entry name" value="HUPs"/>
    <property type="match status" value="3"/>
</dbReference>
<evidence type="ECO:0000259" key="13">
    <source>
        <dbReference type="Pfam" id="PF00133"/>
    </source>
</evidence>
<dbReference type="EC" id="6.1.1.9" evidence="12"/>
<proteinExistence type="inferred from homology"/>
<comment type="similarity">
    <text evidence="11 12">Belongs to the class-I aminoacyl-tRNA synthetase family. ValS type 1 subfamily.</text>
</comment>
<dbReference type="CDD" id="cd07962">
    <property type="entry name" value="Anticodon_Ia_Val"/>
    <property type="match status" value="1"/>
</dbReference>
<keyword evidence="8 12" id="KW-0175">Coiled coil</keyword>
<keyword evidence="4 12" id="KW-0436">Ligase</keyword>